<reference evidence="2 3" key="1">
    <citation type="submission" date="2024-01" db="EMBL/GenBank/DDBJ databases">
        <title>A draft genome for the cacao thread blight pathogen Marasmiellus scandens.</title>
        <authorList>
            <person name="Baruah I.K."/>
            <person name="Leung J."/>
            <person name="Bukari Y."/>
            <person name="Amoako-Attah I."/>
            <person name="Meinhardt L.W."/>
            <person name="Bailey B.A."/>
            <person name="Cohen S.P."/>
        </authorList>
    </citation>
    <scope>NUCLEOTIDE SEQUENCE [LARGE SCALE GENOMIC DNA]</scope>
    <source>
        <strain evidence="2 3">GH-19</strain>
    </source>
</reference>
<feature type="region of interest" description="Disordered" evidence="1">
    <location>
        <begin position="71"/>
        <end position="127"/>
    </location>
</feature>
<name>A0ABR1IUD8_9AGAR</name>
<feature type="region of interest" description="Disordered" evidence="1">
    <location>
        <begin position="144"/>
        <end position="170"/>
    </location>
</feature>
<comment type="caution">
    <text evidence="2">The sequence shown here is derived from an EMBL/GenBank/DDBJ whole genome shotgun (WGS) entry which is preliminary data.</text>
</comment>
<feature type="compositionally biased region" description="Low complexity" evidence="1">
    <location>
        <begin position="83"/>
        <end position="99"/>
    </location>
</feature>
<organism evidence="2 3">
    <name type="scientific">Marasmiellus scandens</name>
    <dbReference type="NCBI Taxonomy" id="2682957"/>
    <lineage>
        <taxon>Eukaryota</taxon>
        <taxon>Fungi</taxon>
        <taxon>Dikarya</taxon>
        <taxon>Basidiomycota</taxon>
        <taxon>Agaricomycotina</taxon>
        <taxon>Agaricomycetes</taxon>
        <taxon>Agaricomycetidae</taxon>
        <taxon>Agaricales</taxon>
        <taxon>Marasmiineae</taxon>
        <taxon>Omphalotaceae</taxon>
        <taxon>Marasmiellus</taxon>
    </lineage>
</organism>
<dbReference type="Proteomes" id="UP001498398">
    <property type="component" value="Unassembled WGS sequence"/>
</dbReference>
<evidence type="ECO:0000313" key="3">
    <source>
        <dbReference type="Proteomes" id="UP001498398"/>
    </source>
</evidence>
<gene>
    <name evidence="2" type="ORF">VKT23_016661</name>
</gene>
<sequence>MYYSNFDTHITDKYGIKLLNWPLDRFCSPSDITSRAELDVLKNAFTSGMTQFYRMTSAELEEWREKRFEETIKSRGDAPINNDTADPSPSTNDDTSSHPAPSLDPNPTNPAPTQTPQLSLEQPSIPFPIDPALLLEDQHVMHEQQPHGIPDTHALAGPSTTQAPVPVGTGSRKRGWASLADTNTICFIQTDTVTGSDGHVVLQKQGHQSKKRGESGGKGKGKRNRIAAHE</sequence>
<accession>A0ABR1IUD8</accession>
<protein>
    <submittedName>
        <fullName evidence="2">Uncharacterized protein</fullName>
    </submittedName>
</protein>
<feature type="region of interest" description="Disordered" evidence="1">
    <location>
        <begin position="203"/>
        <end position="230"/>
    </location>
</feature>
<dbReference type="EMBL" id="JBANRG010000064">
    <property type="protein sequence ID" value="KAK7441180.1"/>
    <property type="molecule type" value="Genomic_DNA"/>
</dbReference>
<proteinExistence type="predicted"/>
<feature type="compositionally biased region" description="Basic residues" evidence="1">
    <location>
        <begin position="219"/>
        <end position="230"/>
    </location>
</feature>
<evidence type="ECO:0000256" key="1">
    <source>
        <dbReference type="SAM" id="MobiDB-lite"/>
    </source>
</evidence>
<evidence type="ECO:0000313" key="2">
    <source>
        <dbReference type="EMBL" id="KAK7441180.1"/>
    </source>
</evidence>
<keyword evidence="3" id="KW-1185">Reference proteome</keyword>